<comment type="caution">
    <text evidence="1">The sequence shown here is derived from an EMBL/GenBank/DDBJ whole genome shotgun (WGS) entry which is preliminary data.</text>
</comment>
<evidence type="ECO:0000313" key="1">
    <source>
        <dbReference type="EMBL" id="MBC2594925.1"/>
    </source>
</evidence>
<sequence>MQLTDAEVDDLVLSLNSLRITLNERDIYFSESDVNESLQACIGHHYRHIRQLGVNQKTIDPYKVITWFGVDLAGKDDDRLQQIAECIVAALGACLLEETPKEIGLETDTMRYIADLLKNELSGNTDHGIGRNGLYAAFHCAQKMKTRLAGRN</sequence>
<dbReference type="Proteomes" id="UP000546464">
    <property type="component" value="Unassembled WGS sequence"/>
</dbReference>
<gene>
    <name evidence="1" type="ORF">H5P28_11720</name>
</gene>
<name>A0A842HEB9_9BACT</name>
<proteinExistence type="predicted"/>
<accession>A0A842HEB9</accession>
<dbReference type="RefSeq" id="WP_185675891.1">
    <property type="nucleotide sequence ID" value="NZ_JACHVB010000035.1"/>
</dbReference>
<organism evidence="1 2">
    <name type="scientific">Ruficoccus amylovorans</name>
    <dbReference type="NCBI Taxonomy" id="1804625"/>
    <lineage>
        <taxon>Bacteria</taxon>
        <taxon>Pseudomonadati</taxon>
        <taxon>Verrucomicrobiota</taxon>
        <taxon>Opitutia</taxon>
        <taxon>Puniceicoccales</taxon>
        <taxon>Cerasicoccaceae</taxon>
        <taxon>Ruficoccus</taxon>
    </lineage>
</organism>
<keyword evidence="2" id="KW-1185">Reference proteome</keyword>
<reference evidence="1 2" key="1">
    <citation type="submission" date="2020-07" db="EMBL/GenBank/DDBJ databases">
        <authorList>
            <person name="Feng X."/>
        </authorList>
    </citation>
    <scope>NUCLEOTIDE SEQUENCE [LARGE SCALE GENOMIC DNA]</scope>
    <source>
        <strain evidence="1 2">JCM31066</strain>
    </source>
</reference>
<dbReference type="AlphaFoldDB" id="A0A842HEB9"/>
<protein>
    <submittedName>
        <fullName evidence="1">Uncharacterized protein</fullName>
    </submittedName>
</protein>
<evidence type="ECO:0000313" key="2">
    <source>
        <dbReference type="Proteomes" id="UP000546464"/>
    </source>
</evidence>
<dbReference type="EMBL" id="JACHVB010000035">
    <property type="protein sequence ID" value="MBC2594925.1"/>
    <property type="molecule type" value="Genomic_DNA"/>
</dbReference>